<keyword evidence="3 4" id="KW-0413">Isomerase</keyword>
<dbReference type="AlphaFoldDB" id="A0AAN6GKC4"/>
<proteinExistence type="predicted"/>
<evidence type="ECO:0000313" key="4">
    <source>
        <dbReference type="EMBL" id="KAK0541076.1"/>
    </source>
</evidence>
<dbReference type="Gene3D" id="1.10.12.10">
    <property type="entry name" value="Lyase 2-enoyl-coa Hydratase, Chain A, domain 2"/>
    <property type="match status" value="1"/>
</dbReference>
<evidence type="ECO:0000256" key="3">
    <source>
        <dbReference type="ARBA" id="ARBA00023235"/>
    </source>
</evidence>
<dbReference type="EC" id="5.3.3.8" evidence="4"/>
<dbReference type="Proteomes" id="UP001176521">
    <property type="component" value="Unassembled WGS sequence"/>
</dbReference>
<dbReference type="InterPro" id="IPR029045">
    <property type="entry name" value="ClpP/crotonase-like_dom_sf"/>
</dbReference>
<evidence type="ECO:0000256" key="1">
    <source>
        <dbReference type="ARBA" id="ARBA00004275"/>
    </source>
</evidence>
<gene>
    <name evidence="4" type="primary">ECI2</name>
    <name evidence="4" type="ORF">OC842_000165</name>
</gene>
<dbReference type="EMBL" id="JAPDMQ010000004">
    <property type="protein sequence ID" value="KAK0541076.1"/>
    <property type="molecule type" value="Genomic_DNA"/>
</dbReference>
<dbReference type="PANTHER" id="PTHR43684">
    <property type="match status" value="1"/>
</dbReference>
<dbReference type="Gene3D" id="3.90.226.10">
    <property type="entry name" value="2-enoyl-CoA Hydratase, Chain A, domain 1"/>
    <property type="match status" value="1"/>
</dbReference>
<sequence>MSAISSVFTKLPTFQNIILSRYAPLPTLVLCELNNPATGNSMAVGLLQDWVAALNFCSSEPTVHAVVVSGRINERASDEKALFCSGASLTGRGVMPDKDGKPAQPRSLQECRTFGTASGSLVDAFIDFPKLLVGAINGHAYGLAVTTASFYDEIFALPGRVFKTPFADIGLCAEGCSSKLFPEILGPSLTARLLYYSDEVKAEELLPSGFVSEVVPPSQADARTLPSYVLSRLADRLGVPRDPTDALKPGGYTKLSYASILRSKALRRDQLARAELHKLNRKEMEQVAQIMASEEFPMGVLRFATRQAEKKRAAREAAASKL</sequence>
<keyword evidence="2" id="KW-0576">Peroxisome</keyword>
<comment type="caution">
    <text evidence="4">The sequence shown here is derived from an EMBL/GenBank/DDBJ whole genome shotgun (WGS) entry which is preliminary data.</text>
</comment>
<organism evidence="4 5">
    <name type="scientific">Tilletia horrida</name>
    <dbReference type="NCBI Taxonomy" id="155126"/>
    <lineage>
        <taxon>Eukaryota</taxon>
        <taxon>Fungi</taxon>
        <taxon>Dikarya</taxon>
        <taxon>Basidiomycota</taxon>
        <taxon>Ustilaginomycotina</taxon>
        <taxon>Exobasidiomycetes</taxon>
        <taxon>Tilletiales</taxon>
        <taxon>Tilletiaceae</taxon>
        <taxon>Tilletia</taxon>
    </lineage>
</organism>
<dbReference type="SUPFAM" id="SSF52096">
    <property type="entry name" value="ClpP/crotonase"/>
    <property type="match status" value="1"/>
</dbReference>
<name>A0AAN6GKC4_9BASI</name>
<evidence type="ECO:0000313" key="5">
    <source>
        <dbReference type="Proteomes" id="UP001176521"/>
    </source>
</evidence>
<dbReference type="InterPro" id="IPR001753">
    <property type="entry name" value="Enoyl-CoA_hydra/iso"/>
</dbReference>
<reference evidence="4" key="1">
    <citation type="journal article" date="2023" name="PhytoFront">
        <title>Draft Genome Resources of Seven Strains of Tilletia horrida, Causal Agent of Kernel Smut of Rice.</title>
        <authorList>
            <person name="Khanal S."/>
            <person name="Antony Babu S."/>
            <person name="Zhou X.G."/>
        </authorList>
    </citation>
    <scope>NUCLEOTIDE SEQUENCE</scope>
    <source>
        <strain evidence="4">TX3</strain>
    </source>
</reference>
<evidence type="ECO:0000256" key="2">
    <source>
        <dbReference type="ARBA" id="ARBA00023140"/>
    </source>
</evidence>
<protein>
    <submittedName>
        <fullName evidence="4">Enoyl-CoA delta isomerase 2, mitochondrial</fullName>
        <ecNumber evidence="4">5.3.3.8</ecNumber>
    </submittedName>
</protein>
<dbReference type="PANTHER" id="PTHR43684:SF1">
    <property type="entry name" value="ENOYL-COA DELTA ISOMERASE 2"/>
    <property type="match status" value="1"/>
</dbReference>
<keyword evidence="5" id="KW-1185">Reference proteome</keyword>
<comment type="subcellular location">
    <subcellularLocation>
        <location evidence="1">Peroxisome</location>
    </subcellularLocation>
</comment>
<accession>A0AAN6GKC4</accession>
<dbReference type="InterPro" id="IPR051053">
    <property type="entry name" value="ECH/Chromodomain_protein"/>
</dbReference>
<dbReference type="GO" id="GO:0005777">
    <property type="term" value="C:peroxisome"/>
    <property type="evidence" value="ECO:0007669"/>
    <property type="project" value="UniProtKB-SubCell"/>
</dbReference>
<dbReference type="Pfam" id="PF00378">
    <property type="entry name" value="ECH_1"/>
    <property type="match status" value="1"/>
</dbReference>
<dbReference type="GO" id="GO:0004165">
    <property type="term" value="F:delta(3)-delta(2)-enoyl-CoA isomerase activity"/>
    <property type="evidence" value="ECO:0007669"/>
    <property type="project" value="UniProtKB-EC"/>
</dbReference>
<dbReference type="CDD" id="cd06558">
    <property type="entry name" value="crotonase-like"/>
    <property type="match status" value="1"/>
</dbReference>
<dbReference type="InterPro" id="IPR014748">
    <property type="entry name" value="Enoyl-CoA_hydra_C"/>
</dbReference>